<dbReference type="InterPro" id="IPR009003">
    <property type="entry name" value="Peptidase_S1_PA"/>
</dbReference>
<dbReference type="Gene3D" id="2.40.10.10">
    <property type="entry name" value="Trypsin-like serine proteases"/>
    <property type="match status" value="1"/>
</dbReference>
<proteinExistence type="predicted"/>
<reference evidence="2" key="1">
    <citation type="journal article" date="2014" name="Int. J. Syst. Evol. Microbiol.">
        <title>Complete genome sequence of Corynebacterium casei LMG S-19264T (=DSM 44701T), isolated from a smear-ripened cheese.</title>
        <authorList>
            <consortium name="US DOE Joint Genome Institute (JGI-PGF)"/>
            <person name="Walter F."/>
            <person name="Albersmeier A."/>
            <person name="Kalinowski J."/>
            <person name="Ruckert C."/>
        </authorList>
    </citation>
    <scope>NUCLEOTIDE SEQUENCE</scope>
    <source>
        <strain evidence="2">CCM 8711</strain>
    </source>
</reference>
<keyword evidence="1" id="KW-0732">Signal</keyword>
<reference evidence="2" key="2">
    <citation type="submission" date="2020-09" db="EMBL/GenBank/DDBJ databases">
        <authorList>
            <person name="Sun Q."/>
            <person name="Sedlacek I."/>
        </authorList>
    </citation>
    <scope>NUCLEOTIDE SEQUENCE</scope>
    <source>
        <strain evidence="2">CCM 8711</strain>
    </source>
</reference>
<dbReference type="RefSeq" id="WP_188414754.1">
    <property type="nucleotide sequence ID" value="NZ_BMDO01000002.1"/>
</dbReference>
<dbReference type="InterPro" id="IPR043504">
    <property type="entry name" value="Peptidase_S1_PA_chymotrypsin"/>
</dbReference>
<name>A0A917J7A6_9SPHI</name>
<feature type="chain" id="PRO_5037410882" description="Serine protease" evidence="1">
    <location>
        <begin position="19"/>
        <end position="309"/>
    </location>
</feature>
<feature type="signal peptide" evidence="1">
    <location>
        <begin position="1"/>
        <end position="18"/>
    </location>
</feature>
<dbReference type="SUPFAM" id="SSF50494">
    <property type="entry name" value="Trypsin-like serine proteases"/>
    <property type="match status" value="1"/>
</dbReference>
<dbReference type="Pfam" id="PF13365">
    <property type="entry name" value="Trypsin_2"/>
    <property type="match status" value="1"/>
</dbReference>
<dbReference type="EMBL" id="BMDO01000002">
    <property type="protein sequence ID" value="GGI49989.1"/>
    <property type="molecule type" value="Genomic_DNA"/>
</dbReference>
<gene>
    <name evidence="2" type="ORF">GCM10011425_12010</name>
</gene>
<protein>
    <recommendedName>
        <fullName evidence="4">Serine protease</fullName>
    </recommendedName>
</protein>
<evidence type="ECO:0000313" key="2">
    <source>
        <dbReference type="EMBL" id="GGI49989.1"/>
    </source>
</evidence>
<dbReference type="AlphaFoldDB" id="A0A917J7A6"/>
<evidence type="ECO:0008006" key="4">
    <source>
        <dbReference type="Google" id="ProtNLM"/>
    </source>
</evidence>
<accession>A0A917J7A6</accession>
<evidence type="ECO:0000256" key="1">
    <source>
        <dbReference type="SAM" id="SignalP"/>
    </source>
</evidence>
<evidence type="ECO:0000313" key="3">
    <source>
        <dbReference type="Proteomes" id="UP000662074"/>
    </source>
</evidence>
<comment type="caution">
    <text evidence="2">The sequence shown here is derived from an EMBL/GenBank/DDBJ whole genome shotgun (WGS) entry which is preliminary data.</text>
</comment>
<dbReference type="Proteomes" id="UP000662074">
    <property type="component" value="Unassembled WGS sequence"/>
</dbReference>
<organism evidence="2 3">
    <name type="scientific">Mucilaginibacter galii</name>
    <dbReference type="NCBI Taxonomy" id="2005073"/>
    <lineage>
        <taxon>Bacteria</taxon>
        <taxon>Pseudomonadati</taxon>
        <taxon>Bacteroidota</taxon>
        <taxon>Sphingobacteriia</taxon>
        <taxon>Sphingobacteriales</taxon>
        <taxon>Sphingobacteriaceae</taxon>
        <taxon>Mucilaginibacter</taxon>
    </lineage>
</organism>
<sequence length="309" mass="34106">MKFILTIWLALALSLAYSQDFTNSKPQGQVDDITYLSTVKITKSNIVKIKIKGKNKSLAKDSVISSTGTGFFVYKQFPSGDYKVFLVTNKHMVGQWSLIDTLKLDKDIKVNFYTKSKEARIEIVPLINAQGVPLSTVHAYPNQLIDIVVIDVTDFLRQSSNFNLDVYATEISLLPSLMNLSGFNIFTGDQVFVIGYPAGIGTVTLSMPLIKSAVISSPMVNTLDLPIMLANNQTTSIYGKLILLDGYIVGGNSGGPVVVPRRRYPEDKSNIHNEKNRIIGIVSSVYTNTGLTIVYAADYIKDLVNKYSQ</sequence>
<keyword evidence="3" id="KW-1185">Reference proteome</keyword>